<evidence type="ECO:0000313" key="1">
    <source>
        <dbReference type="EMBL" id="QBF74652.1"/>
    </source>
</evidence>
<proteinExistence type="predicted"/>
<gene>
    <name evidence="1" type="ORF">HDCHBGLK_02054</name>
</gene>
<accession>B0NDD0</accession>
<dbReference type="GeneID" id="62696264"/>
<dbReference type="Proteomes" id="UP000289664">
    <property type="component" value="Chromosome"/>
</dbReference>
<dbReference type="AlphaFoldDB" id="B0NDD0"/>
<reference evidence="1 2" key="1">
    <citation type="journal article" date="2019" name="Appl. Environ. Microbiol.">
        <title>Clostridium scindens ATCC 35704: integration of nutritional requirements, the complete genome sequence, and global transcriptional responses to bile acids.</title>
        <authorList>
            <person name="Devendran S."/>
            <person name="Shrestha R."/>
            <person name="Alves J.M.P."/>
            <person name="Wolf P.G."/>
            <person name="Ly L."/>
            <person name="Hernandez A.G."/>
            <person name="Mendez-Garcia C."/>
            <person name="Inboden A."/>
            <person name="Wiley J."/>
            <person name="Paul O."/>
            <person name="Allen A."/>
            <person name="Springer E."/>
            <person name="Wright C.L."/>
            <person name="Fields C.J."/>
            <person name="Daniel S.L."/>
            <person name="Ridlon J.M."/>
        </authorList>
    </citation>
    <scope>NUCLEOTIDE SEQUENCE [LARGE SCALE GENOMIC DNA]</scope>
    <source>
        <strain evidence="1 2">ATCC 35704</strain>
    </source>
</reference>
<dbReference type="HOGENOM" id="CLU_2768567_0_0_9"/>
<organism evidence="1 2">
    <name type="scientific">Clostridium scindens (strain ATCC 35704 / DSM 5676 / VPI 13733 / 19)</name>
    <dbReference type="NCBI Taxonomy" id="411468"/>
    <lineage>
        <taxon>Bacteria</taxon>
        <taxon>Bacillati</taxon>
        <taxon>Bacillota</taxon>
        <taxon>Clostridia</taxon>
        <taxon>Lachnospirales</taxon>
        <taxon>Lachnospiraceae</taxon>
    </lineage>
</organism>
<sequence>MPKHQISNVRTRGTGAIEKIIFYKTEVSEHQEIRVRAEFEGDPEPEQIKQISEVVEKAAKEIGKIVEEW</sequence>
<protein>
    <submittedName>
        <fullName evidence="1">Uncharacterized protein</fullName>
    </submittedName>
</protein>
<dbReference type="EMBL" id="CP036170">
    <property type="protein sequence ID" value="QBF74652.1"/>
    <property type="molecule type" value="Genomic_DNA"/>
</dbReference>
<dbReference type="KEGG" id="csci:HDCHBGLK_02054"/>
<evidence type="ECO:0000313" key="2">
    <source>
        <dbReference type="Proteomes" id="UP000289664"/>
    </source>
</evidence>
<name>B0NDD0_CLOS5</name>
<dbReference type="RefSeq" id="WP_004605238.1">
    <property type="nucleotide sequence ID" value="NZ_CP036170.1"/>
</dbReference>
<keyword evidence="2" id="KW-1185">Reference proteome</keyword>